<organism evidence="2 3">
    <name type="scientific">Agromyces salentinus</name>
    <dbReference type="NCBI Taxonomy" id="269421"/>
    <lineage>
        <taxon>Bacteria</taxon>
        <taxon>Bacillati</taxon>
        <taxon>Actinomycetota</taxon>
        <taxon>Actinomycetes</taxon>
        <taxon>Micrococcales</taxon>
        <taxon>Microbacteriaceae</taxon>
        <taxon>Agromyces</taxon>
    </lineage>
</organism>
<dbReference type="Proteomes" id="UP001501746">
    <property type="component" value="Unassembled WGS sequence"/>
</dbReference>
<feature type="compositionally biased region" description="Basic and acidic residues" evidence="1">
    <location>
        <begin position="22"/>
        <end position="32"/>
    </location>
</feature>
<name>A0ABN2MV79_9MICO</name>
<dbReference type="EMBL" id="BAAANK010000007">
    <property type="protein sequence ID" value="GAA1838929.1"/>
    <property type="molecule type" value="Genomic_DNA"/>
</dbReference>
<feature type="region of interest" description="Disordered" evidence="1">
    <location>
        <begin position="1"/>
        <end position="91"/>
    </location>
</feature>
<evidence type="ECO:0000256" key="1">
    <source>
        <dbReference type="SAM" id="MobiDB-lite"/>
    </source>
</evidence>
<proteinExistence type="predicted"/>
<comment type="caution">
    <text evidence="2">The sequence shown here is derived from an EMBL/GenBank/DDBJ whole genome shotgun (WGS) entry which is preliminary data.</text>
</comment>
<evidence type="ECO:0000313" key="3">
    <source>
        <dbReference type="Proteomes" id="UP001501746"/>
    </source>
</evidence>
<protein>
    <submittedName>
        <fullName evidence="2">Uncharacterized protein</fullName>
    </submittedName>
</protein>
<accession>A0ABN2MV79</accession>
<evidence type="ECO:0000313" key="2">
    <source>
        <dbReference type="EMBL" id="GAA1838929.1"/>
    </source>
</evidence>
<keyword evidence="3" id="KW-1185">Reference proteome</keyword>
<dbReference type="RefSeq" id="WP_157426804.1">
    <property type="nucleotide sequence ID" value="NZ_BAAANK010000007.1"/>
</dbReference>
<sequence>MSENQQPTPPSDGPDGSTNLTEEQKQYTERLGDGSPTGNATEDPRQDTDTASGGDPDDQQRGSDGPTRPEDVDLETGTDPDGAPIENPSGG</sequence>
<reference evidence="2 3" key="1">
    <citation type="journal article" date="2019" name="Int. J. Syst. Evol. Microbiol.">
        <title>The Global Catalogue of Microorganisms (GCM) 10K type strain sequencing project: providing services to taxonomists for standard genome sequencing and annotation.</title>
        <authorList>
            <consortium name="The Broad Institute Genomics Platform"/>
            <consortium name="The Broad Institute Genome Sequencing Center for Infectious Disease"/>
            <person name="Wu L."/>
            <person name="Ma J."/>
        </authorList>
    </citation>
    <scope>NUCLEOTIDE SEQUENCE [LARGE SCALE GENOMIC DNA]</scope>
    <source>
        <strain evidence="2 3">JCM 14323</strain>
    </source>
</reference>
<gene>
    <name evidence="2" type="ORF">GCM10009750_26030</name>
</gene>